<dbReference type="AlphaFoldDB" id="A0A3R9FJF6"/>
<name>A0A3R9FJF6_9BACI</name>
<sequence>MAEQHAHYFYALELPAQVKERLGGTISSLEEEMPFKTWVHPQDLHITLAFLGNAPTEKIEHSNLLMEEALTKHGSFQMTIDHLGIFGKKDAPRIFWAGLEESPELSELRKDVFSACIAAGFTLETRPFSPHITMARKWTGEQSFTSEKLEAVNPFKREKILFHAERVVLYKTHLGKSPKYEPITPIPLTSRPC</sequence>
<dbReference type="InterPro" id="IPR009097">
    <property type="entry name" value="Cyclic_Pdiesterase"/>
</dbReference>
<dbReference type="RefSeq" id="WP_125479553.1">
    <property type="nucleotide sequence ID" value="NZ_RSFW01000010.1"/>
</dbReference>
<dbReference type="Proteomes" id="UP000279911">
    <property type="component" value="Unassembled WGS sequence"/>
</dbReference>
<dbReference type="Gene3D" id="3.90.1140.10">
    <property type="entry name" value="Cyclic phosphodiesterase"/>
    <property type="match status" value="1"/>
</dbReference>
<comment type="function">
    <text evidence="2">Hydrolyzes RNA 2',3'-cyclic phosphodiester to an RNA 2'-phosphomonoester.</text>
</comment>
<dbReference type="SUPFAM" id="SSF55144">
    <property type="entry name" value="LigT-like"/>
    <property type="match status" value="1"/>
</dbReference>
<comment type="caution">
    <text evidence="3">The sequence shown here is derived from an EMBL/GenBank/DDBJ whole genome shotgun (WGS) entry which is preliminary data.</text>
</comment>
<dbReference type="InterPro" id="IPR004175">
    <property type="entry name" value="RNA_CPDase"/>
</dbReference>
<dbReference type="PANTHER" id="PTHR35561:SF1">
    <property type="entry name" value="RNA 2',3'-CYCLIC PHOSPHODIESTERASE"/>
    <property type="match status" value="1"/>
</dbReference>
<dbReference type="EMBL" id="RSFW01000010">
    <property type="protein sequence ID" value="RSD27775.1"/>
    <property type="molecule type" value="Genomic_DNA"/>
</dbReference>
<evidence type="ECO:0000256" key="2">
    <source>
        <dbReference type="HAMAP-Rule" id="MF_01940"/>
    </source>
</evidence>
<dbReference type="PANTHER" id="PTHR35561">
    <property type="entry name" value="RNA 2',3'-CYCLIC PHOSPHODIESTERASE"/>
    <property type="match status" value="1"/>
</dbReference>
<comment type="catalytic activity">
    <reaction evidence="2">
        <text>a 3'-end 2',3'-cyclophospho-ribonucleotide-RNA + H2O = a 3'-end 2'-phospho-ribonucleotide-RNA + H(+)</text>
        <dbReference type="Rhea" id="RHEA:11828"/>
        <dbReference type="Rhea" id="RHEA-COMP:10464"/>
        <dbReference type="Rhea" id="RHEA-COMP:17353"/>
        <dbReference type="ChEBI" id="CHEBI:15377"/>
        <dbReference type="ChEBI" id="CHEBI:15378"/>
        <dbReference type="ChEBI" id="CHEBI:83064"/>
        <dbReference type="ChEBI" id="CHEBI:173113"/>
        <dbReference type="EC" id="3.1.4.58"/>
    </reaction>
</comment>
<feature type="short sequence motif" description="HXTX 1" evidence="2">
    <location>
        <begin position="45"/>
        <end position="48"/>
    </location>
</feature>
<evidence type="ECO:0000313" key="3">
    <source>
        <dbReference type="EMBL" id="RSD27775.1"/>
    </source>
</evidence>
<reference evidence="4" key="1">
    <citation type="submission" date="2018-12" db="EMBL/GenBank/DDBJ databases">
        <title>Bacillus chawlae sp. nov., Bacillus glennii sp. nov., and Bacillus saganii sp. nov. Isolated from the Vehicle Assembly Building at Kennedy Space Center where the Viking Spacecraft were Assembled.</title>
        <authorList>
            <person name="Seuylemezian A."/>
            <person name="Vaishampayan P."/>
        </authorList>
    </citation>
    <scope>NUCLEOTIDE SEQUENCE [LARGE SCALE GENOMIC DNA]</scope>
    <source>
        <strain evidence="4">DSM 13966</strain>
    </source>
</reference>
<feature type="active site" description="Proton donor" evidence="2">
    <location>
        <position position="45"/>
    </location>
</feature>
<dbReference type="GO" id="GO:0008664">
    <property type="term" value="F:RNA 2',3'-cyclic 3'-phosphodiesterase activity"/>
    <property type="evidence" value="ECO:0007669"/>
    <property type="project" value="UniProtKB-EC"/>
</dbReference>
<dbReference type="OrthoDB" id="9789350at2"/>
<evidence type="ECO:0000256" key="1">
    <source>
        <dbReference type="ARBA" id="ARBA00022801"/>
    </source>
</evidence>
<organism evidence="3 4">
    <name type="scientific">Mesobacillus subterraneus</name>
    <dbReference type="NCBI Taxonomy" id="285983"/>
    <lineage>
        <taxon>Bacteria</taxon>
        <taxon>Bacillati</taxon>
        <taxon>Bacillota</taxon>
        <taxon>Bacilli</taxon>
        <taxon>Bacillales</taxon>
        <taxon>Bacillaceae</taxon>
        <taxon>Mesobacillus</taxon>
    </lineage>
</organism>
<gene>
    <name evidence="3" type="primary">thpR</name>
    <name evidence="3" type="ORF">EJA10_08330</name>
</gene>
<comment type="similarity">
    <text evidence="2">Belongs to the 2H phosphoesterase superfamily. ThpR family.</text>
</comment>
<evidence type="ECO:0000313" key="4">
    <source>
        <dbReference type="Proteomes" id="UP000279911"/>
    </source>
</evidence>
<feature type="active site" description="Proton acceptor" evidence="2">
    <location>
        <position position="131"/>
    </location>
</feature>
<dbReference type="GO" id="GO:0004113">
    <property type="term" value="F:2',3'-cyclic-nucleotide 3'-phosphodiesterase activity"/>
    <property type="evidence" value="ECO:0007669"/>
    <property type="project" value="InterPro"/>
</dbReference>
<dbReference type="HAMAP" id="MF_01940">
    <property type="entry name" value="RNA_CPDase"/>
    <property type="match status" value="1"/>
</dbReference>
<accession>A0A3R9FJF6</accession>
<dbReference type="EC" id="3.1.4.58" evidence="2"/>
<protein>
    <recommendedName>
        <fullName evidence="2">RNA 2',3'-cyclic phosphodiesterase</fullName>
        <shortName evidence="2">RNA 2',3'-CPDase</shortName>
        <ecNumber evidence="2">3.1.4.58</ecNumber>
    </recommendedName>
</protein>
<dbReference type="Pfam" id="PF13563">
    <property type="entry name" value="2_5_RNA_ligase2"/>
    <property type="match status" value="1"/>
</dbReference>
<dbReference type="NCBIfam" id="TIGR02258">
    <property type="entry name" value="2_5_ligase"/>
    <property type="match status" value="1"/>
</dbReference>
<proteinExistence type="inferred from homology"/>
<keyword evidence="1 2" id="KW-0378">Hydrolase</keyword>
<feature type="short sequence motif" description="HXTX 2" evidence="2">
    <location>
        <begin position="131"/>
        <end position="134"/>
    </location>
</feature>